<dbReference type="AlphaFoldDB" id="Q98N88"/>
<dbReference type="HOGENOM" id="CLU_2143830_0_0_5"/>
<evidence type="ECO:0000256" key="1">
    <source>
        <dbReference type="SAM" id="MobiDB-lite"/>
    </source>
</evidence>
<accession>Q98N88</accession>
<evidence type="ECO:0000313" key="2">
    <source>
        <dbReference type="EMBL" id="BAB47873.1"/>
    </source>
</evidence>
<feature type="region of interest" description="Disordered" evidence="1">
    <location>
        <begin position="60"/>
        <end position="80"/>
    </location>
</feature>
<protein>
    <submittedName>
        <fullName evidence="2">Mll0246 protein</fullName>
    </submittedName>
</protein>
<sequence length="112" mass="12494">MAPSRYERCNFLFPIPYSLLPIPSSHPRDMPKPEGERYETDDRGHAGPVDIGLLYVADELHQQHPGDDDEGENDDKPDHATLQSEAIASLSYVGSGLVDFSMGRRRRHPPPG</sequence>
<evidence type="ECO:0000313" key="3">
    <source>
        <dbReference type="Proteomes" id="UP000000552"/>
    </source>
</evidence>
<dbReference type="Proteomes" id="UP000000552">
    <property type="component" value="Chromosome"/>
</dbReference>
<proteinExistence type="predicted"/>
<gene>
    <name evidence="2" type="ordered locus">mll0246</name>
</gene>
<feature type="compositionally biased region" description="Basic and acidic residues" evidence="1">
    <location>
        <begin position="26"/>
        <end position="45"/>
    </location>
</feature>
<feature type="region of interest" description="Disordered" evidence="1">
    <location>
        <begin position="22"/>
        <end position="48"/>
    </location>
</feature>
<reference evidence="2 3" key="1">
    <citation type="journal article" date="2000" name="DNA Res.">
        <title>Complete genome structure of the nitrogen-fixing symbiotic bacterium Mesorhizobium loti.</title>
        <authorList>
            <person name="Kaneko T."/>
            <person name="Nakamura Y."/>
            <person name="Sato S."/>
            <person name="Asamizu E."/>
            <person name="Kato T."/>
            <person name="Sasamoto S."/>
            <person name="Watanabe A."/>
            <person name="Idesawa K."/>
            <person name="Ishikawa A."/>
            <person name="Kawashima K."/>
            <person name="Kimura T."/>
            <person name="Kishida Y."/>
            <person name="Kiyokawa C."/>
            <person name="Kohara M."/>
            <person name="Matsumoto M."/>
            <person name="Matsuno A."/>
            <person name="Mochizuki Y."/>
            <person name="Nakayama S."/>
            <person name="Nakazaki N."/>
            <person name="Shimpo S."/>
            <person name="Sugimoto M."/>
            <person name="Takeuchi C."/>
            <person name="Yamada M."/>
            <person name="Tabata S."/>
        </authorList>
    </citation>
    <scope>NUCLEOTIDE SEQUENCE [LARGE SCALE GENOMIC DNA]</scope>
    <source>
        <strain evidence="3">LMG 29417 / CECT 9101 / MAFF 303099</strain>
    </source>
</reference>
<dbReference type="EMBL" id="BA000012">
    <property type="protein sequence ID" value="BAB47873.1"/>
    <property type="molecule type" value="Genomic_DNA"/>
</dbReference>
<organism evidence="2 3">
    <name type="scientific">Mesorhizobium japonicum (strain LMG 29417 / CECT 9101 / MAFF 303099)</name>
    <name type="common">Mesorhizobium loti (strain MAFF 303099)</name>
    <dbReference type="NCBI Taxonomy" id="266835"/>
    <lineage>
        <taxon>Bacteria</taxon>
        <taxon>Pseudomonadati</taxon>
        <taxon>Pseudomonadota</taxon>
        <taxon>Alphaproteobacteria</taxon>
        <taxon>Hyphomicrobiales</taxon>
        <taxon>Phyllobacteriaceae</taxon>
        <taxon>Mesorhizobium</taxon>
    </lineage>
</organism>
<dbReference type="KEGG" id="mlo:mll0246"/>
<name>Q98N88_RHILO</name>